<keyword evidence="1" id="KW-0813">Transport</keyword>
<dbReference type="CDD" id="cd03219">
    <property type="entry name" value="ABC_Mj1267_LivG_branched"/>
    <property type="match status" value="1"/>
</dbReference>
<dbReference type="InterPro" id="IPR003439">
    <property type="entry name" value="ABC_transporter-like_ATP-bd"/>
</dbReference>
<keyword evidence="3 4" id="KW-0067">ATP-binding</keyword>
<reference evidence="4 5" key="1">
    <citation type="submission" date="2018-05" db="EMBL/GenBank/DDBJ databases">
        <title>Genomic Encyclopedia of Type Strains, Phase IV (KMG-IV): sequencing the most valuable type-strain genomes for metagenomic binning, comparative biology and taxonomic classification.</title>
        <authorList>
            <person name="Goeker M."/>
        </authorList>
    </citation>
    <scope>NUCLEOTIDE SEQUENCE [LARGE SCALE GENOMIC DNA]</scope>
    <source>
        <strain evidence="4 5">DSM 6462</strain>
    </source>
</reference>
<dbReference type="InterPro" id="IPR032823">
    <property type="entry name" value="BCA_ABC_TP_C"/>
</dbReference>
<dbReference type="Gene3D" id="3.40.50.300">
    <property type="entry name" value="P-loop containing nucleotide triphosphate hydrolases"/>
    <property type="match status" value="1"/>
</dbReference>
<comment type="caution">
    <text evidence="4">The sequence shown here is derived from an EMBL/GenBank/DDBJ whole genome shotgun (WGS) entry which is preliminary data.</text>
</comment>
<dbReference type="GO" id="GO:0005524">
    <property type="term" value="F:ATP binding"/>
    <property type="evidence" value="ECO:0007669"/>
    <property type="project" value="UniProtKB-KW"/>
</dbReference>
<protein>
    <submittedName>
        <fullName evidence="4">Amino acid/amide ABC transporter ATP-binding protein 1 (HAAT family)</fullName>
    </submittedName>
</protein>
<dbReference type="GO" id="GO:0016887">
    <property type="term" value="F:ATP hydrolysis activity"/>
    <property type="evidence" value="ECO:0007669"/>
    <property type="project" value="InterPro"/>
</dbReference>
<dbReference type="PROSITE" id="PS50893">
    <property type="entry name" value="ABC_TRANSPORTER_2"/>
    <property type="match status" value="1"/>
</dbReference>
<keyword evidence="5" id="KW-1185">Reference proteome</keyword>
<evidence type="ECO:0000313" key="5">
    <source>
        <dbReference type="Proteomes" id="UP000248021"/>
    </source>
</evidence>
<dbReference type="AlphaFoldDB" id="A0A2V3U0C0"/>
<dbReference type="Proteomes" id="UP000248021">
    <property type="component" value="Unassembled WGS sequence"/>
</dbReference>
<organism evidence="4 5">
    <name type="scientific">Chelatococcus asaccharovorans</name>
    <dbReference type="NCBI Taxonomy" id="28210"/>
    <lineage>
        <taxon>Bacteria</taxon>
        <taxon>Pseudomonadati</taxon>
        <taxon>Pseudomonadota</taxon>
        <taxon>Alphaproteobacteria</taxon>
        <taxon>Hyphomicrobiales</taxon>
        <taxon>Chelatococcaceae</taxon>
        <taxon>Chelatococcus</taxon>
    </lineage>
</organism>
<evidence type="ECO:0000256" key="2">
    <source>
        <dbReference type="ARBA" id="ARBA00022741"/>
    </source>
</evidence>
<keyword evidence="2" id="KW-0547">Nucleotide-binding</keyword>
<dbReference type="PANTHER" id="PTHR45772:SF2">
    <property type="entry name" value="ABC TRANSPORTER ATP-BINDING PROTEIN"/>
    <property type="match status" value="1"/>
</dbReference>
<dbReference type="InterPro" id="IPR027417">
    <property type="entry name" value="P-loop_NTPase"/>
</dbReference>
<name>A0A2V3U0C0_9HYPH</name>
<dbReference type="PANTHER" id="PTHR45772">
    <property type="entry name" value="CONSERVED COMPONENT OF ABC TRANSPORTER FOR NATURAL AMINO ACIDS-RELATED"/>
    <property type="match status" value="1"/>
</dbReference>
<dbReference type="InterPro" id="IPR051120">
    <property type="entry name" value="ABC_AA/LPS_Transport"/>
</dbReference>
<sequence length="262" mass="27999">MNETRSAPMTARMTGPLLVLDHLAKNYGALKVTDDVSLTVGATELHAIIGPNGAGKTTLIHQISGLAQPDSGRILFAGEDITPLTMAERAAEGLARSFQITSILPDFSVLENVALAVQGRSGSSFRFVRNASREEALNAPARVILNQFDLLPRADVPAGLLSYGEKRQLELAIALATRPRLLLLDEPLAGTSHEESARIIATLKGLKGTLGILLIEHDMDAVFQLADRISVLVYGRIIATGSADEVRNNPEVRSAYLGEEAA</sequence>
<dbReference type="SMART" id="SM00382">
    <property type="entry name" value="AAA"/>
    <property type="match status" value="1"/>
</dbReference>
<evidence type="ECO:0000313" key="4">
    <source>
        <dbReference type="EMBL" id="PXW55633.1"/>
    </source>
</evidence>
<dbReference type="GO" id="GO:0005886">
    <property type="term" value="C:plasma membrane"/>
    <property type="evidence" value="ECO:0007669"/>
    <property type="project" value="TreeGrafter"/>
</dbReference>
<gene>
    <name evidence="4" type="ORF">C7450_10940</name>
</gene>
<evidence type="ECO:0000256" key="1">
    <source>
        <dbReference type="ARBA" id="ARBA00022448"/>
    </source>
</evidence>
<dbReference type="Pfam" id="PF12399">
    <property type="entry name" value="BCA_ABC_TP_C"/>
    <property type="match status" value="1"/>
</dbReference>
<dbReference type="SUPFAM" id="SSF52540">
    <property type="entry name" value="P-loop containing nucleoside triphosphate hydrolases"/>
    <property type="match status" value="1"/>
</dbReference>
<proteinExistence type="predicted"/>
<dbReference type="Pfam" id="PF00005">
    <property type="entry name" value="ABC_tran"/>
    <property type="match status" value="1"/>
</dbReference>
<dbReference type="EMBL" id="QJJK01000009">
    <property type="protein sequence ID" value="PXW55633.1"/>
    <property type="molecule type" value="Genomic_DNA"/>
</dbReference>
<dbReference type="InterPro" id="IPR003593">
    <property type="entry name" value="AAA+_ATPase"/>
</dbReference>
<accession>A0A2V3U0C0</accession>
<evidence type="ECO:0000256" key="3">
    <source>
        <dbReference type="ARBA" id="ARBA00022840"/>
    </source>
</evidence>